<evidence type="ECO:0000313" key="2">
    <source>
        <dbReference type="Proteomes" id="UP000046373"/>
    </source>
</evidence>
<dbReference type="EMBL" id="CCNB01000007">
    <property type="protein sequence ID" value="CDX32042.1"/>
    <property type="molecule type" value="Genomic_DNA"/>
</dbReference>
<dbReference type="AlphaFoldDB" id="A0A090EM28"/>
<gene>
    <name evidence="1" type="ORF">MPLDJ20_150013</name>
</gene>
<name>A0A090EM28_MESPL</name>
<dbReference type="Proteomes" id="UP000046373">
    <property type="component" value="Unassembled WGS sequence"/>
</dbReference>
<dbReference type="GeneID" id="31889323"/>
<evidence type="ECO:0000313" key="1">
    <source>
        <dbReference type="EMBL" id="CDX32042.1"/>
    </source>
</evidence>
<proteinExistence type="predicted"/>
<reference evidence="1 2" key="1">
    <citation type="submission" date="2014-08" db="EMBL/GenBank/DDBJ databases">
        <authorList>
            <person name="Moulin Lionel"/>
        </authorList>
    </citation>
    <scope>NUCLEOTIDE SEQUENCE [LARGE SCALE GENOMIC DNA]</scope>
</reference>
<organism evidence="1 2">
    <name type="scientific">Mesorhizobium plurifarium</name>
    <dbReference type="NCBI Taxonomy" id="69974"/>
    <lineage>
        <taxon>Bacteria</taxon>
        <taxon>Pseudomonadati</taxon>
        <taxon>Pseudomonadota</taxon>
        <taxon>Alphaproteobacteria</taxon>
        <taxon>Hyphomicrobiales</taxon>
        <taxon>Phyllobacteriaceae</taxon>
        <taxon>Mesorhizobium</taxon>
    </lineage>
</organism>
<sequence>MQTVKIYRVEQIAGQVVVSRQVAEAETPWEAATKITGKVVRGRRDERFWVRVTDQATLTTFKYAYN</sequence>
<accession>A0A090EM28</accession>
<protein>
    <submittedName>
        <fullName evidence="1">Uncharacterized protein</fullName>
    </submittedName>
</protein>